<organism evidence="5 6">
    <name type="scientific">Seminavis robusta</name>
    <dbReference type="NCBI Taxonomy" id="568900"/>
    <lineage>
        <taxon>Eukaryota</taxon>
        <taxon>Sar</taxon>
        <taxon>Stramenopiles</taxon>
        <taxon>Ochrophyta</taxon>
        <taxon>Bacillariophyta</taxon>
        <taxon>Bacillariophyceae</taxon>
        <taxon>Bacillariophycidae</taxon>
        <taxon>Naviculales</taxon>
        <taxon>Naviculaceae</taxon>
        <taxon>Seminavis</taxon>
    </lineage>
</organism>
<protein>
    <submittedName>
        <fullName evidence="5">Uncharacterized protein</fullName>
    </submittedName>
</protein>
<dbReference type="InterPro" id="IPR032675">
    <property type="entry name" value="LRR_dom_sf"/>
</dbReference>
<dbReference type="PANTHER" id="PTHR48009">
    <property type="entry name" value="LEUCINE-RICH REPEAT (LRR) FAMILY PROTEIN"/>
    <property type="match status" value="1"/>
</dbReference>
<dbReference type="Pfam" id="PF00560">
    <property type="entry name" value="LRR_1"/>
    <property type="match status" value="2"/>
</dbReference>
<keyword evidence="4" id="KW-0472">Membrane</keyword>
<keyword evidence="4" id="KW-1133">Transmembrane helix</keyword>
<keyword evidence="4" id="KW-0812">Transmembrane</keyword>
<evidence type="ECO:0000256" key="4">
    <source>
        <dbReference type="SAM" id="Phobius"/>
    </source>
</evidence>
<dbReference type="SUPFAM" id="SSF52058">
    <property type="entry name" value="L domain-like"/>
    <property type="match status" value="1"/>
</dbReference>
<dbReference type="InterPro" id="IPR053213">
    <property type="entry name" value="RLP29"/>
</dbReference>
<evidence type="ECO:0000313" key="6">
    <source>
        <dbReference type="Proteomes" id="UP001153069"/>
    </source>
</evidence>
<name>A0A9N8HCL2_9STRA</name>
<evidence type="ECO:0000256" key="1">
    <source>
        <dbReference type="ARBA" id="ARBA00022614"/>
    </source>
</evidence>
<gene>
    <name evidence="5" type="ORF">SEMRO_307_G113161.1</name>
</gene>
<dbReference type="InterPro" id="IPR001611">
    <property type="entry name" value="Leu-rich_rpt"/>
</dbReference>
<dbReference type="OrthoDB" id="69127at2759"/>
<keyword evidence="2" id="KW-0677">Repeat</keyword>
<dbReference type="AlphaFoldDB" id="A0A9N8HCL2"/>
<sequence>MKGKKGAHSSSTGTPDGADGSLDASTGTSTRPDELDPTVRDAPEETNQAVDEEEVKDEATGIMEFLADQASLATAQMLNEDEDIKQEHKNTGMEAQLSNTPQRHHLSFFPKGQTPSVGTPLKGLATRQTLKEDEDAKQGEHSDANMAREINKNAKVEEDDTAANSRNAATSIEQGVGLNRQSAELAAVLPAALPEPIPLQRQQQPPSRPGAYMNLPGGALQRATTLQYSLVGAASQDALIGQMGDTDHHDSTTAVEPALNPVLDPTLFPNQARQSGATTDHLAVANRVTNDPEDLMHANPVDLEEQEKRKQEKKKFRQTLLFIVFLVVSAVAAVIGTVTGTAGKNNAAVVYQTPSPTVYGTMTPSDVPSTSPTGALNFLLDTLPDSTVARINNGSDKPQWKAWQWLAEHQNITFLPEWRKEQLFALATFFYAFEGDNWNPLVKGHGWMDDTKEECEWFSSAFGVFGADGRFLRFEDLGLPAGSSCDGHGQFTSLWLNGLQLSGLQPSVPPEISLLTSLSFFGLHVNDIAAPISTLLPSEFYELTGLSYLGLNANVLSGDIPSELGQLTLLTSLELNANQLSGQIPSEFALLTSILWLQLNDNQFTGPVPAELGLLTSFYTLRLAGNQLSGQIPSEFALLTSILWLELNDNQFTGPVPSELGLLTSLTKLLLALNQFSGPLPSEIGFLTSLAFINLHYNQLTGPLPSELGFLNSLEELALDENQFSGTLPSELGLLALLEEVVLSGNQFTGTIPTEIGMMTSLTSMDLHNNGLMGTLPMQLNVSMGLRLYGNTFSGTVPDHLCSFLNCDCSLNETPPVSTCAGLAGGLRDWPGWFPTTVADVMLNIQTDRDPLETSWVWQQETNVTGIWDTLESGGPLALRSYLYSSLLPISADTAYRLIVYDSFGDGLYVPGWVTLTAENKTVLYSYVSTTDDFASPSDSDFSEVTIGITVRADGSLDITNSTS</sequence>
<feature type="compositionally biased region" description="Basic and acidic residues" evidence="3">
    <location>
        <begin position="31"/>
        <end position="43"/>
    </location>
</feature>
<dbReference type="Proteomes" id="UP001153069">
    <property type="component" value="Unassembled WGS sequence"/>
</dbReference>
<dbReference type="Gene3D" id="3.80.10.10">
    <property type="entry name" value="Ribonuclease Inhibitor"/>
    <property type="match status" value="3"/>
</dbReference>
<evidence type="ECO:0000256" key="2">
    <source>
        <dbReference type="ARBA" id="ARBA00022737"/>
    </source>
</evidence>
<evidence type="ECO:0000256" key="3">
    <source>
        <dbReference type="SAM" id="MobiDB-lite"/>
    </source>
</evidence>
<evidence type="ECO:0000313" key="5">
    <source>
        <dbReference type="EMBL" id="CAB9507445.1"/>
    </source>
</evidence>
<dbReference type="EMBL" id="CAICTM010000306">
    <property type="protein sequence ID" value="CAB9507445.1"/>
    <property type="molecule type" value="Genomic_DNA"/>
</dbReference>
<feature type="transmembrane region" description="Helical" evidence="4">
    <location>
        <begin position="319"/>
        <end position="338"/>
    </location>
</feature>
<dbReference type="FunFam" id="3.80.10.10:FF:000041">
    <property type="entry name" value="LRR receptor-like serine/threonine-protein kinase ERECTA"/>
    <property type="match status" value="3"/>
</dbReference>
<proteinExistence type="predicted"/>
<feature type="region of interest" description="Disordered" evidence="3">
    <location>
        <begin position="1"/>
        <end position="55"/>
    </location>
</feature>
<comment type="caution">
    <text evidence="5">The sequence shown here is derived from an EMBL/GenBank/DDBJ whole genome shotgun (WGS) entry which is preliminary data.</text>
</comment>
<keyword evidence="1" id="KW-0433">Leucine-rich repeat</keyword>
<accession>A0A9N8HCL2</accession>
<keyword evidence="6" id="KW-1185">Reference proteome</keyword>
<reference evidence="5" key="1">
    <citation type="submission" date="2020-06" db="EMBL/GenBank/DDBJ databases">
        <authorList>
            <consortium name="Plant Systems Biology data submission"/>
        </authorList>
    </citation>
    <scope>NUCLEOTIDE SEQUENCE</scope>
    <source>
        <strain evidence="5">D6</strain>
    </source>
</reference>
<dbReference type="PANTHER" id="PTHR48009:SF4">
    <property type="entry name" value="LEUCINE-RICH REPEAT (LRR) FAMILY PROTEIN"/>
    <property type="match status" value="1"/>
</dbReference>